<proteinExistence type="predicted"/>
<sequence length="238" mass="24738" precursor="true">MRILSITSIALLALAVANVECQAGTIDFSGATWTTEDTGASYTTPTTESGVITGNPGMDAGMSTELALEVGDVVSFEVGIDSGTLGGSWDISMYFKSDDNIGTCCGGTAATDRVLYRDPSAGLYFQSYANNGEYDSTTASTPYDGVLFSYEFTSATSAELTVSNRTSPGVFTEAYSTTIGVYDIAAIDSLRVGSWDNSQAVTISNFSVTSVPEPSSMLIVGALVAIAGGIRGSRMLRA</sequence>
<protein>
    <recommendedName>
        <fullName evidence="4">PEP-CTERM protein-sorting domain-containing protein</fullName>
    </recommendedName>
</protein>
<accession>A0A518AQM8</accession>
<feature type="signal peptide" evidence="1">
    <location>
        <begin position="1"/>
        <end position="23"/>
    </location>
</feature>
<organism evidence="2 3">
    <name type="scientific">Aeoliella mucimassa</name>
    <dbReference type="NCBI Taxonomy" id="2527972"/>
    <lineage>
        <taxon>Bacteria</taxon>
        <taxon>Pseudomonadati</taxon>
        <taxon>Planctomycetota</taxon>
        <taxon>Planctomycetia</taxon>
        <taxon>Pirellulales</taxon>
        <taxon>Lacipirellulaceae</taxon>
        <taxon>Aeoliella</taxon>
    </lineage>
</organism>
<evidence type="ECO:0000313" key="2">
    <source>
        <dbReference type="EMBL" id="QDU57032.1"/>
    </source>
</evidence>
<evidence type="ECO:0000313" key="3">
    <source>
        <dbReference type="Proteomes" id="UP000315750"/>
    </source>
</evidence>
<dbReference type="Proteomes" id="UP000315750">
    <property type="component" value="Chromosome"/>
</dbReference>
<dbReference type="EMBL" id="CP036278">
    <property type="protein sequence ID" value="QDU57032.1"/>
    <property type="molecule type" value="Genomic_DNA"/>
</dbReference>
<dbReference type="RefSeq" id="WP_145247909.1">
    <property type="nucleotide sequence ID" value="NZ_CP036278.1"/>
</dbReference>
<gene>
    <name evidence="2" type="ORF">Pan181_32460</name>
</gene>
<keyword evidence="1" id="KW-0732">Signal</keyword>
<name>A0A518AQM8_9BACT</name>
<reference evidence="2 3" key="1">
    <citation type="submission" date="2019-02" db="EMBL/GenBank/DDBJ databases">
        <title>Deep-cultivation of Planctomycetes and their phenomic and genomic characterization uncovers novel biology.</title>
        <authorList>
            <person name="Wiegand S."/>
            <person name="Jogler M."/>
            <person name="Boedeker C."/>
            <person name="Pinto D."/>
            <person name="Vollmers J."/>
            <person name="Rivas-Marin E."/>
            <person name="Kohn T."/>
            <person name="Peeters S.H."/>
            <person name="Heuer A."/>
            <person name="Rast P."/>
            <person name="Oberbeckmann S."/>
            <person name="Bunk B."/>
            <person name="Jeske O."/>
            <person name="Meyerdierks A."/>
            <person name="Storesund J.E."/>
            <person name="Kallscheuer N."/>
            <person name="Luecker S."/>
            <person name="Lage O.M."/>
            <person name="Pohl T."/>
            <person name="Merkel B.J."/>
            <person name="Hornburger P."/>
            <person name="Mueller R.-W."/>
            <person name="Bruemmer F."/>
            <person name="Labrenz M."/>
            <person name="Spormann A.M."/>
            <person name="Op den Camp H."/>
            <person name="Overmann J."/>
            <person name="Amann R."/>
            <person name="Jetten M.S.M."/>
            <person name="Mascher T."/>
            <person name="Medema M.H."/>
            <person name="Devos D.P."/>
            <person name="Kaster A.-K."/>
            <person name="Ovreas L."/>
            <person name="Rohde M."/>
            <person name="Galperin M.Y."/>
            <person name="Jogler C."/>
        </authorList>
    </citation>
    <scope>NUCLEOTIDE SEQUENCE [LARGE SCALE GENOMIC DNA]</scope>
    <source>
        <strain evidence="2 3">Pan181</strain>
    </source>
</reference>
<dbReference type="AlphaFoldDB" id="A0A518AQM8"/>
<evidence type="ECO:0008006" key="4">
    <source>
        <dbReference type="Google" id="ProtNLM"/>
    </source>
</evidence>
<keyword evidence="3" id="KW-1185">Reference proteome</keyword>
<dbReference type="KEGG" id="amuc:Pan181_32460"/>
<evidence type="ECO:0000256" key="1">
    <source>
        <dbReference type="SAM" id="SignalP"/>
    </source>
</evidence>
<feature type="chain" id="PRO_5021909137" description="PEP-CTERM protein-sorting domain-containing protein" evidence="1">
    <location>
        <begin position="24"/>
        <end position="238"/>
    </location>
</feature>